<dbReference type="Pfam" id="PF06754">
    <property type="entry name" value="PhnG"/>
    <property type="match status" value="1"/>
</dbReference>
<dbReference type="Proteomes" id="UP000198417">
    <property type="component" value="Unassembled WGS sequence"/>
</dbReference>
<dbReference type="OrthoDB" id="530475at2"/>
<dbReference type="AlphaFoldDB" id="A0A238V2I9"/>
<dbReference type="EMBL" id="FZNN01000001">
    <property type="protein sequence ID" value="SNR28361.1"/>
    <property type="molecule type" value="Genomic_DNA"/>
</dbReference>
<dbReference type="InterPro" id="IPR009609">
    <property type="entry name" value="Phosphonate_metab_PhnG"/>
</dbReference>
<name>A0A238V2I9_9RHOB</name>
<sequence>MTRAEWMGLLARSTPEALAAQVAALGEMQTHSWLRAPEAGSVMVQGRTGGVGAPFNLGEVTATRCALRLADGSEGHAFVQGRSREHATQAALIDALMQGDRSDEVRAKVLDPLAAEEAARRDTIARKAEATRVNFETLVRGEDA</sequence>
<protein>
    <submittedName>
        <fullName evidence="1">Alpha-D-ribose 1-methylphosphonate 5-triphosphate synthase subunit PhnG</fullName>
    </submittedName>
</protein>
<gene>
    <name evidence="1" type="ORF">SAMN06265370_101512</name>
</gene>
<evidence type="ECO:0000313" key="2">
    <source>
        <dbReference type="Proteomes" id="UP000198417"/>
    </source>
</evidence>
<reference evidence="1 2" key="1">
    <citation type="submission" date="2017-06" db="EMBL/GenBank/DDBJ databases">
        <authorList>
            <person name="Kim H.J."/>
            <person name="Triplett B.A."/>
        </authorList>
    </citation>
    <scope>NUCLEOTIDE SEQUENCE [LARGE SCALE GENOMIC DNA]</scope>
    <source>
        <strain evidence="1 2">DSM 29052</strain>
    </source>
</reference>
<proteinExistence type="predicted"/>
<dbReference type="NCBIfam" id="TIGR03293">
    <property type="entry name" value="PhnG_redo"/>
    <property type="match status" value="1"/>
</dbReference>
<evidence type="ECO:0000313" key="1">
    <source>
        <dbReference type="EMBL" id="SNR28361.1"/>
    </source>
</evidence>
<dbReference type="GO" id="GO:0019634">
    <property type="term" value="P:organic phosphonate metabolic process"/>
    <property type="evidence" value="ECO:0007669"/>
    <property type="project" value="InterPro"/>
</dbReference>
<organism evidence="1 2">
    <name type="scientific">Puniceibacterium sediminis</name>
    <dbReference type="NCBI Taxonomy" id="1608407"/>
    <lineage>
        <taxon>Bacteria</taxon>
        <taxon>Pseudomonadati</taxon>
        <taxon>Pseudomonadota</taxon>
        <taxon>Alphaproteobacteria</taxon>
        <taxon>Rhodobacterales</taxon>
        <taxon>Paracoccaceae</taxon>
        <taxon>Puniceibacterium</taxon>
    </lineage>
</organism>
<dbReference type="RefSeq" id="WP_089268926.1">
    <property type="nucleotide sequence ID" value="NZ_FZNN01000001.1"/>
</dbReference>
<keyword evidence="2" id="KW-1185">Reference proteome</keyword>
<accession>A0A238V2I9</accession>
<dbReference type="GO" id="GO:0015716">
    <property type="term" value="P:organic phosphonate transport"/>
    <property type="evidence" value="ECO:0007669"/>
    <property type="project" value="InterPro"/>
</dbReference>